<evidence type="ECO:0000313" key="3">
    <source>
        <dbReference type="Proteomes" id="UP000193642"/>
    </source>
</evidence>
<feature type="transmembrane region" description="Helical" evidence="1">
    <location>
        <begin position="84"/>
        <end position="103"/>
    </location>
</feature>
<name>A0A1Y2C0E1_9FUNG</name>
<gene>
    <name evidence="2" type="ORF">BCR33DRAFT_367152</name>
</gene>
<comment type="caution">
    <text evidence="2">The sequence shown here is derived from an EMBL/GenBank/DDBJ whole genome shotgun (WGS) entry which is preliminary data.</text>
</comment>
<feature type="transmembrane region" description="Helical" evidence="1">
    <location>
        <begin position="214"/>
        <end position="241"/>
    </location>
</feature>
<keyword evidence="3" id="KW-1185">Reference proteome</keyword>
<proteinExistence type="predicted"/>
<dbReference type="OrthoDB" id="2144883at2759"/>
<evidence type="ECO:0000313" key="2">
    <source>
        <dbReference type="EMBL" id="ORY40498.1"/>
    </source>
</evidence>
<accession>A0A1Y2C0E1</accession>
<dbReference type="SUPFAM" id="SSF81321">
    <property type="entry name" value="Family A G protein-coupled receptor-like"/>
    <property type="match status" value="1"/>
</dbReference>
<protein>
    <recommendedName>
        <fullName evidence="4">G-protein coupled receptors family 1 profile domain-containing protein</fullName>
    </recommendedName>
</protein>
<keyword evidence="1" id="KW-1133">Transmembrane helix</keyword>
<dbReference type="Proteomes" id="UP000193642">
    <property type="component" value="Unassembled WGS sequence"/>
</dbReference>
<keyword evidence="1" id="KW-0472">Membrane</keyword>
<sequence>MSAPHPMSMSIDEPDPSQAFLVPAYVVSLTVNGVIGIYVLRYRRELLASTLSKIFLILVIFFVAWSAVNIGVGSAILAMNQTMLLMKIAAALNSIGAFCVFGLNMAVAVERFLVVRQASDKRIWFVLISVYVAVLVGLAVWVFATSPSSDCFQPDLPMQRTVFFGANFAAFVPMYLGVLGLYLATFVHSSRVVRQVLTNVPQKTVVRAELTRRLLISCLVMSSTMLILYTPFVVLMLSAAFMEHANLQIWMTVCNALITADAIATPLLVLYFNPRMRVLFAQSFYRGVYTEDNSSIGGSTLQGDEYEL</sequence>
<organism evidence="2 3">
    <name type="scientific">Rhizoclosmatium globosum</name>
    <dbReference type="NCBI Taxonomy" id="329046"/>
    <lineage>
        <taxon>Eukaryota</taxon>
        <taxon>Fungi</taxon>
        <taxon>Fungi incertae sedis</taxon>
        <taxon>Chytridiomycota</taxon>
        <taxon>Chytridiomycota incertae sedis</taxon>
        <taxon>Chytridiomycetes</taxon>
        <taxon>Chytridiales</taxon>
        <taxon>Chytriomycetaceae</taxon>
        <taxon>Rhizoclosmatium</taxon>
    </lineage>
</organism>
<feature type="transmembrane region" description="Helical" evidence="1">
    <location>
        <begin position="164"/>
        <end position="184"/>
    </location>
</feature>
<reference evidence="2 3" key="1">
    <citation type="submission" date="2016-07" db="EMBL/GenBank/DDBJ databases">
        <title>Pervasive Adenine N6-methylation of Active Genes in Fungi.</title>
        <authorList>
            <consortium name="DOE Joint Genome Institute"/>
            <person name="Mondo S.J."/>
            <person name="Dannebaum R.O."/>
            <person name="Kuo R.C."/>
            <person name="Labutti K."/>
            <person name="Haridas S."/>
            <person name="Kuo A."/>
            <person name="Salamov A."/>
            <person name="Ahrendt S.R."/>
            <person name="Lipzen A."/>
            <person name="Sullivan W."/>
            <person name="Andreopoulos W.B."/>
            <person name="Clum A."/>
            <person name="Lindquist E."/>
            <person name="Daum C."/>
            <person name="Ramamoorthy G.K."/>
            <person name="Gryganskyi A."/>
            <person name="Culley D."/>
            <person name="Magnuson J.K."/>
            <person name="James T.Y."/>
            <person name="O'Malley M.A."/>
            <person name="Stajich J.E."/>
            <person name="Spatafora J.W."/>
            <person name="Visel A."/>
            <person name="Grigoriev I.V."/>
        </authorList>
    </citation>
    <scope>NUCLEOTIDE SEQUENCE [LARGE SCALE GENOMIC DNA]</scope>
    <source>
        <strain evidence="2 3">JEL800</strain>
    </source>
</reference>
<evidence type="ECO:0008006" key="4">
    <source>
        <dbReference type="Google" id="ProtNLM"/>
    </source>
</evidence>
<evidence type="ECO:0000256" key="1">
    <source>
        <dbReference type="SAM" id="Phobius"/>
    </source>
</evidence>
<dbReference type="EMBL" id="MCGO01000035">
    <property type="protein sequence ID" value="ORY40498.1"/>
    <property type="molecule type" value="Genomic_DNA"/>
</dbReference>
<feature type="transmembrane region" description="Helical" evidence="1">
    <location>
        <begin position="247"/>
        <end position="272"/>
    </location>
</feature>
<dbReference type="Gene3D" id="1.20.1070.10">
    <property type="entry name" value="Rhodopsin 7-helix transmembrane proteins"/>
    <property type="match status" value="1"/>
</dbReference>
<feature type="transmembrane region" description="Helical" evidence="1">
    <location>
        <begin position="20"/>
        <end position="42"/>
    </location>
</feature>
<dbReference type="AlphaFoldDB" id="A0A1Y2C0E1"/>
<feature type="transmembrane region" description="Helical" evidence="1">
    <location>
        <begin position="54"/>
        <end position="78"/>
    </location>
</feature>
<keyword evidence="1" id="KW-0812">Transmembrane</keyword>
<feature type="transmembrane region" description="Helical" evidence="1">
    <location>
        <begin position="123"/>
        <end position="144"/>
    </location>
</feature>